<keyword evidence="2" id="KW-0677">Repeat</keyword>
<dbReference type="Pfam" id="PF23559">
    <property type="entry name" value="WHD_DRP"/>
    <property type="match status" value="1"/>
</dbReference>
<evidence type="ECO:0000313" key="10">
    <source>
        <dbReference type="EMBL" id="KAH6822268.1"/>
    </source>
</evidence>
<accession>A0AAD4IVC6</accession>
<comment type="caution">
    <text evidence="10">The sequence shown here is derived from an EMBL/GenBank/DDBJ whole genome shotgun (WGS) entry which is preliminary data.</text>
</comment>
<proteinExistence type="inferred from homology"/>
<gene>
    <name evidence="10" type="ORF">C2S53_020245</name>
</gene>
<evidence type="ECO:0000256" key="2">
    <source>
        <dbReference type="ARBA" id="ARBA00022737"/>
    </source>
</evidence>
<evidence type="ECO:0000256" key="3">
    <source>
        <dbReference type="ARBA" id="ARBA00022741"/>
    </source>
</evidence>
<reference evidence="10 11" key="1">
    <citation type="journal article" date="2021" name="Nat. Commun.">
        <title>Incipient diploidization of the medicinal plant Perilla within 10,000 years.</title>
        <authorList>
            <person name="Zhang Y."/>
            <person name="Shen Q."/>
            <person name="Leng L."/>
            <person name="Zhang D."/>
            <person name="Chen S."/>
            <person name="Shi Y."/>
            <person name="Ning Z."/>
            <person name="Chen S."/>
        </authorList>
    </citation>
    <scope>NUCLEOTIDE SEQUENCE [LARGE SCALE GENOMIC DNA]</scope>
    <source>
        <strain evidence="11">cv. PC099</strain>
    </source>
</reference>
<protein>
    <submittedName>
        <fullName evidence="10">Uncharacterized protein</fullName>
    </submittedName>
</protein>
<evidence type="ECO:0000256" key="4">
    <source>
        <dbReference type="ARBA" id="ARBA00022821"/>
    </source>
</evidence>
<evidence type="ECO:0000313" key="11">
    <source>
        <dbReference type="Proteomes" id="UP001190926"/>
    </source>
</evidence>
<dbReference type="SUPFAM" id="SSF52047">
    <property type="entry name" value="RNI-like"/>
    <property type="match status" value="1"/>
</dbReference>
<dbReference type="Gene3D" id="3.40.50.300">
    <property type="entry name" value="P-loop containing nucleotide triphosphate hydrolases"/>
    <property type="match status" value="1"/>
</dbReference>
<evidence type="ECO:0000259" key="9">
    <source>
        <dbReference type="Pfam" id="PF23598"/>
    </source>
</evidence>
<dbReference type="InterPro" id="IPR058922">
    <property type="entry name" value="WHD_DRP"/>
</dbReference>
<dbReference type="Pfam" id="PF18052">
    <property type="entry name" value="Rx_N"/>
    <property type="match status" value="1"/>
</dbReference>
<dbReference type="Proteomes" id="UP001190926">
    <property type="component" value="Unassembled WGS sequence"/>
</dbReference>
<feature type="domain" description="NB-ARC" evidence="6">
    <location>
        <begin position="166"/>
        <end position="336"/>
    </location>
</feature>
<evidence type="ECO:0000259" key="7">
    <source>
        <dbReference type="Pfam" id="PF18052"/>
    </source>
</evidence>
<feature type="domain" description="Disease resistance N-terminal" evidence="7">
    <location>
        <begin position="6"/>
        <end position="93"/>
    </location>
</feature>
<dbReference type="FunFam" id="3.40.50.300:FF:001091">
    <property type="entry name" value="Probable disease resistance protein At1g61300"/>
    <property type="match status" value="1"/>
</dbReference>
<dbReference type="InterPro" id="IPR032675">
    <property type="entry name" value="LRR_dom_sf"/>
</dbReference>
<feature type="domain" description="Disease resistance protein winged helix" evidence="8">
    <location>
        <begin position="425"/>
        <end position="495"/>
    </location>
</feature>
<dbReference type="Pfam" id="PF23598">
    <property type="entry name" value="LRR_14"/>
    <property type="match status" value="1"/>
</dbReference>
<dbReference type="InterPro" id="IPR036388">
    <property type="entry name" value="WH-like_DNA-bd_sf"/>
</dbReference>
<sequence>MAEVVISPLLQVIFEKLASPILAKFELGKNYKKDLDKLRRTLPIIQVIIEDAEVKQWKDKKVRIWLVELKSLAYDVDDLLDVITARQHRNKVRHATCTLSPMPLLSNYYHMPQKLKSVQDRLDEVVSKMSCFQFKEMVSLARSQTSERRETGYYVDESDVFGRTEDLERVVSFVMCSGSDGVKVRSLSIVGIGGMGKTTLAQLVYNDERVEKNFDLRIWISVCQEFDVKRIMHGILDYADHRPKCDSKQLGVLQSELHKSLNGKRYILVLDDVWNHDQDEWEKLQYPLRSGAEGSRIIVTTRHKKVASIVSSTAPYFLEALGYDDCLDLFNKRAFPDGEQDSYPRLLEIGREIVKKCRGVPLAAKIFGSLMYFKREEKEWLHVLESELWNMDMELGENKIMSALRLSYNHLPCHLKRCFAYCAVLPKGFEMRRDKLIHLWIAEGLIQSSNDNAYSLRKMEDAGNEYFNEFLLMSLFQLVDTADQFQMHDLLHALAKQVAGNEFLTYGEHDREHDRRLIYHGADDQLLSQLRHAAVVCNSVSSIPKTLYGARQLRTLILFSPDDDSNRILNTVVRAFKRLRVLDLSDSGIKRLSKSVGSLVHLRYFDLSRTFLETLPKAVCRLCNLQTLNLTDCYNLKALPEGMKHLINLRHLIIKNCARLTRMPPSIRALLNLQTLSFYIVGRSFEESLFQLVHLDLRGEIKIRHLENADEIVPDLCFEEKQLHSLGLSWGDDVEEAKLNDSSISPVHEHHGCDNGILLNYLKPNTGLRKLYLSGYYGLNFPHWLNYTTSPNLREVVLKNCRRCECLPPLGQLQFLEALYMQGLEALKSIGDQFYGEERNQTTKFFPSLKQLTIQNCPALENWKSLPPSTNAFKSLDRLSLIECVRLETMPFFPKVKHLELKNCNTRIIRKAAELTTLSILIINDFQDLTYLPQGLLQNNPSLQSLTISSCPQLTSLPWDLRNLEALQSLTIRWCNELTSFPKEIRHFTSLEALEITECPSLTSLPEEGIKGLQSLRSLSIENCLNLTSLPNSIMQLNSLERLTIMYCPSLAKLPDGVQQLPALRSLSIISCQELACLPEELQHVNTLENLEICGCPKLMELPEWVEHLLSLRSLKIYNCCGIKTLPKGLECLKALQHLSIRDCPDLEEKCVKGKGNNWTLIAHVPYLYIGSSAVELQGKAVAGNLV</sequence>
<keyword evidence="4" id="KW-0611">Plant defense</keyword>
<dbReference type="Gene3D" id="1.20.5.4130">
    <property type="match status" value="1"/>
</dbReference>
<dbReference type="PANTHER" id="PTHR36766">
    <property type="entry name" value="PLANT BROAD-SPECTRUM MILDEW RESISTANCE PROTEIN RPW8"/>
    <property type="match status" value="1"/>
</dbReference>
<dbReference type="SUPFAM" id="SSF52058">
    <property type="entry name" value="L domain-like"/>
    <property type="match status" value="1"/>
</dbReference>
<dbReference type="InterPro" id="IPR002182">
    <property type="entry name" value="NB-ARC"/>
</dbReference>
<dbReference type="EMBL" id="SDAM02001405">
    <property type="protein sequence ID" value="KAH6822268.1"/>
    <property type="molecule type" value="Genomic_DNA"/>
</dbReference>
<evidence type="ECO:0000259" key="8">
    <source>
        <dbReference type="Pfam" id="PF23559"/>
    </source>
</evidence>
<dbReference type="PANTHER" id="PTHR36766:SF49">
    <property type="entry name" value="DISEASE RESISTANCE PROTEIN RGA3"/>
    <property type="match status" value="1"/>
</dbReference>
<dbReference type="SUPFAM" id="SSF52540">
    <property type="entry name" value="P-loop containing nucleoside triphosphate hydrolases"/>
    <property type="match status" value="1"/>
</dbReference>
<dbReference type="GO" id="GO:0043531">
    <property type="term" value="F:ADP binding"/>
    <property type="evidence" value="ECO:0007669"/>
    <property type="project" value="InterPro"/>
</dbReference>
<keyword evidence="3" id="KW-0547">Nucleotide-binding</keyword>
<dbReference type="InterPro" id="IPR041118">
    <property type="entry name" value="Rx_N"/>
</dbReference>
<organism evidence="10 11">
    <name type="scientific">Perilla frutescens var. hirtella</name>
    <name type="common">Perilla citriodora</name>
    <name type="synonym">Perilla setoyensis</name>
    <dbReference type="NCBI Taxonomy" id="608512"/>
    <lineage>
        <taxon>Eukaryota</taxon>
        <taxon>Viridiplantae</taxon>
        <taxon>Streptophyta</taxon>
        <taxon>Embryophyta</taxon>
        <taxon>Tracheophyta</taxon>
        <taxon>Spermatophyta</taxon>
        <taxon>Magnoliopsida</taxon>
        <taxon>eudicotyledons</taxon>
        <taxon>Gunneridae</taxon>
        <taxon>Pentapetalae</taxon>
        <taxon>asterids</taxon>
        <taxon>lamiids</taxon>
        <taxon>Lamiales</taxon>
        <taxon>Lamiaceae</taxon>
        <taxon>Nepetoideae</taxon>
        <taxon>Elsholtzieae</taxon>
        <taxon>Perilla</taxon>
    </lineage>
</organism>
<dbReference type="AlphaFoldDB" id="A0AAD4IVC6"/>
<dbReference type="GO" id="GO:0051707">
    <property type="term" value="P:response to other organism"/>
    <property type="evidence" value="ECO:0007669"/>
    <property type="project" value="UniProtKB-ARBA"/>
</dbReference>
<dbReference type="Gene3D" id="3.80.10.10">
    <property type="entry name" value="Ribonuclease Inhibitor"/>
    <property type="match status" value="4"/>
</dbReference>
<dbReference type="Pfam" id="PF00931">
    <property type="entry name" value="NB-ARC"/>
    <property type="match status" value="1"/>
</dbReference>
<feature type="domain" description="Disease resistance R13L4/SHOC-2-like LRR" evidence="9">
    <location>
        <begin position="552"/>
        <end position="857"/>
    </location>
</feature>
<evidence type="ECO:0000256" key="1">
    <source>
        <dbReference type="ARBA" id="ARBA00008894"/>
    </source>
</evidence>
<evidence type="ECO:0000259" key="6">
    <source>
        <dbReference type="Pfam" id="PF00931"/>
    </source>
</evidence>
<dbReference type="GO" id="GO:0006952">
    <property type="term" value="P:defense response"/>
    <property type="evidence" value="ECO:0007669"/>
    <property type="project" value="UniProtKB-KW"/>
</dbReference>
<dbReference type="GO" id="GO:0005524">
    <property type="term" value="F:ATP binding"/>
    <property type="evidence" value="ECO:0007669"/>
    <property type="project" value="UniProtKB-KW"/>
</dbReference>
<dbReference type="Gene3D" id="1.10.10.10">
    <property type="entry name" value="Winged helix-like DNA-binding domain superfamily/Winged helix DNA-binding domain"/>
    <property type="match status" value="1"/>
</dbReference>
<dbReference type="PRINTS" id="PR00364">
    <property type="entry name" value="DISEASERSIST"/>
</dbReference>
<comment type="similarity">
    <text evidence="1">Belongs to the disease resistance NB-LRR family.</text>
</comment>
<keyword evidence="11" id="KW-1185">Reference proteome</keyword>
<evidence type="ECO:0000256" key="5">
    <source>
        <dbReference type="ARBA" id="ARBA00022840"/>
    </source>
</evidence>
<name>A0AAD4IVC6_PERFH</name>
<dbReference type="InterPro" id="IPR027417">
    <property type="entry name" value="P-loop_NTPase"/>
</dbReference>
<keyword evidence="5" id="KW-0067">ATP-binding</keyword>
<dbReference type="InterPro" id="IPR055414">
    <property type="entry name" value="LRR_R13L4/SHOC2-like"/>
</dbReference>